<comment type="caution">
    <text evidence="1">The sequence shown here is derived from an EMBL/GenBank/DDBJ whole genome shotgun (WGS) entry which is preliminary data.</text>
</comment>
<protein>
    <submittedName>
        <fullName evidence="1">Uncharacterized protein</fullName>
    </submittedName>
</protein>
<dbReference type="EMBL" id="LAZR01000062">
    <property type="protein sequence ID" value="KKN96711.1"/>
    <property type="molecule type" value="Genomic_DNA"/>
</dbReference>
<proteinExistence type="predicted"/>
<accession>A0A0F9XCI8</accession>
<dbReference type="AlphaFoldDB" id="A0A0F9XCI8"/>
<reference evidence="1" key="1">
    <citation type="journal article" date="2015" name="Nature">
        <title>Complex archaea that bridge the gap between prokaryotes and eukaryotes.</title>
        <authorList>
            <person name="Spang A."/>
            <person name="Saw J.H."/>
            <person name="Jorgensen S.L."/>
            <person name="Zaremba-Niedzwiedzka K."/>
            <person name="Martijn J."/>
            <person name="Lind A.E."/>
            <person name="van Eijk R."/>
            <person name="Schleper C."/>
            <person name="Guy L."/>
            <person name="Ettema T.J."/>
        </authorList>
    </citation>
    <scope>NUCLEOTIDE SEQUENCE</scope>
</reference>
<sequence length="213" mass="24147">MPKVKTRRKLSYTTMKEIRAVKSAAAAMRIIDQYGEAESDFLLEVSYIMVEVSDKLPPEEFVKFTDRCLVEHGVLFRSLEHLKVMLEVGRGNLPDKSLKVAMMRGIGASYLNMLRVKQNQGGITRVKIDKAIDKALEIADPRPLSDALGFTRPKLPLNRTRKTVPFVADAELDDKGVVWAIMSTGTRYRVTRGTVIKKIQQLLRTKASKKRKR</sequence>
<name>A0A0F9XCI8_9ZZZZ</name>
<gene>
    <name evidence="1" type="ORF">LCGC14_0163550</name>
</gene>
<evidence type="ECO:0000313" key="1">
    <source>
        <dbReference type="EMBL" id="KKN96711.1"/>
    </source>
</evidence>
<organism evidence="1">
    <name type="scientific">marine sediment metagenome</name>
    <dbReference type="NCBI Taxonomy" id="412755"/>
    <lineage>
        <taxon>unclassified sequences</taxon>
        <taxon>metagenomes</taxon>
        <taxon>ecological metagenomes</taxon>
    </lineage>
</organism>